<dbReference type="Proteomes" id="UP001153618">
    <property type="component" value="Unassembled WGS sequence"/>
</dbReference>
<dbReference type="AlphaFoldDB" id="A0A9W4MT00"/>
<reference evidence="2" key="1">
    <citation type="submission" date="2021-07" db="EMBL/GenBank/DDBJ databases">
        <authorList>
            <person name="Branca A.L. A."/>
        </authorList>
    </citation>
    <scope>NUCLEOTIDE SEQUENCE</scope>
</reference>
<feature type="compositionally biased region" description="Polar residues" evidence="1">
    <location>
        <begin position="118"/>
        <end position="136"/>
    </location>
</feature>
<gene>
    <name evidence="2" type="ORF">POLS_LOCUS4144</name>
</gene>
<feature type="region of interest" description="Disordered" evidence="1">
    <location>
        <begin position="1"/>
        <end position="144"/>
    </location>
</feature>
<comment type="caution">
    <text evidence="2">The sequence shown here is derived from an EMBL/GenBank/DDBJ whole genome shotgun (WGS) entry which is preliminary data.</text>
</comment>
<sequence>MTFLSPKTILQVKMADSRPPRRKITRRGTKGRARRLTKAQRLALGPGGGSSSSLPLRPRDVPASTRGEKAPAPAVEPPRCGSRASRPATSPTRPSREAALSSPGTATRADRTDMHSSPPVSLPSSNAALSPRSPSAKSKFVILA</sequence>
<proteinExistence type="predicted"/>
<dbReference type="EMBL" id="CAJVOS010000020">
    <property type="protein sequence ID" value="CAG8082104.1"/>
    <property type="molecule type" value="Genomic_DNA"/>
</dbReference>
<protein>
    <submittedName>
        <fullName evidence="2">Uncharacterized protein</fullName>
    </submittedName>
</protein>
<organism evidence="2 3">
    <name type="scientific">Penicillium olsonii</name>
    <dbReference type="NCBI Taxonomy" id="99116"/>
    <lineage>
        <taxon>Eukaryota</taxon>
        <taxon>Fungi</taxon>
        <taxon>Dikarya</taxon>
        <taxon>Ascomycota</taxon>
        <taxon>Pezizomycotina</taxon>
        <taxon>Eurotiomycetes</taxon>
        <taxon>Eurotiomycetidae</taxon>
        <taxon>Eurotiales</taxon>
        <taxon>Aspergillaceae</taxon>
        <taxon>Penicillium</taxon>
    </lineage>
</organism>
<evidence type="ECO:0000313" key="3">
    <source>
        <dbReference type="Proteomes" id="UP001153618"/>
    </source>
</evidence>
<accession>A0A9W4MT00</accession>
<evidence type="ECO:0000313" key="2">
    <source>
        <dbReference type="EMBL" id="CAG8082104.1"/>
    </source>
</evidence>
<evidence type="ECO:0000256" key="1">
    <source>
        <dbReference type="SAM" id="MobiDB-lite"/>
    </source>
</evidence>
<feature type="compositionally biased region" description="Basic residues" evidence="1">
    <location>
        <begin position="20"/>
        <end position="38"/>
    </location>
</feature>
<keyword evidence="3" id="KW-1185">Reference proteome</keyword>
<name>A0A9W4MT00_PENOL</name>